<gene>
    <name evidence="1" type="ORF">N825_30085</name>
</gene>
<comment type="caution">
    <text evidence="1">The sequence shown here is derived from an EMBL/GenBank/DDBJ whole genome shotgun (WGS) entry which is preliminary data.</text>
</comment>
<proteinExistence type="predicted"/>
<dbReference type="Proteomes" id="UP000019486">
    <property type="component" value="Unassembled WGS sequence"/>
</dbReference>
<sequence>MVFFSIMAHQAYACAAFWTYGAEMTMVMYKCANNSMDAYLSALGDMNGTIKPATDDGVEQGRTADVIPFPAHRLGSFRAE</sequence>
<dbReference type="AlphaFoldDB" id="W9GX44"/>
<keyword evidence="2" id="KW-1185">Reference proteome</keyword>
<reference evidence="1 2" key="1">
    <citation type="submission" date="2013-08" db="EMBL/GenBank/DDBJ databases">
        <title>The genome sequence of Skermanella stibiiresistens.</title>
        <authorList>
            <person name="Zhu W."/>
            <person name="Wang G."/>
        </authorList>
    </citation>
    <scope>NUCLEOTIDE SEQUENCE [LARGE SCALE GENOMIC DNA]</scope>
    <source>
        <strain evidence="1 2">SB22</strain>
    </source>
</reference>
<dbReference type="EMBL" id="AVFL01000054">
    <property type="protein sequence ID" value="EWY36058.1"/>
    <property type="molecule type" value="Genomic_DNA"/>
</dbReference>
<organism evidence="1 2">
    <name type="scientific">Skermanella stibiiresistens SB22</name>
    <dbReference type="NCBI Taxonomy" id="1385369"/>
    <lineage>
        <taxon>Bacteria</taxon>
        <taxon>Pseudomonadati</taxon>
        <taxon>Pseudomonadota</taxon>
        <taxon>Alphaproteobacteria</taxon>
        <taxon>Rhodospirillales</taxon>
        <taxon>Azospirillaceae</taxon>
        <taxon>Skermanella</taxon>
    </lineage>
</organism>
<accession>W9GX44</accession>
<protein>
    <submittedName>
        <fullName evidence="1">Uncharacterized protein</fullName>
    </submittedName>
</protein>
<evidence type="ECO:0000313" key="1">
    <source>
        <dbReference type="EMBL" id="EWY36058.1"/>
    </source>
</evidence>
<dbReference type="RefSeq" id="WP_157619730.1">
    <property type="nucleotide sequence ID" value="NZ_AVFL01000054.1"/>
</dbReference>
<name>W9GX44_9PROT</name>
<dbReference type="OrthoDB" id="7362238at2"/>
<evidence type="ECO:0000313" key="2">
    <source>
        <dbReference type="Proteomes" id="UP000019486"/>
    </source>
</evidence>